<proteinExistence type="predicted"/>
<name>A0ABD0LEM4_9CAEN</name>
<evidence type="ECO:0000313" key="2">
    <source>
        <dbReference type="Proteomes" id="UP001519460"/>
    </source>
</evidence>
<dbReference type="Proteomes" id="UP001519460">
    <property type="component" value="Unassembled WGS sequence"/>
</dbReference>
<organism evidence="1 2">
    <name type="scientific">Batillaria attramentaria</name>
    <dbReference type="NCBI Taxonomy" id="370345"/>
    <lineage>
        <taxon>Eukaryota</taxon>
        <taxon>Metazoa</taxon>
        <taxon>Spiralia</taxon>
        <taxon>Lophotrochozoa</taxon>
        <taxon>Mollusca</taxon>
        <taxon>Gastropoda</taxon>
        <taxon>Caenogastropoda</taxon>
        <taxon>Sorbeoconcha</taxon>
        <taxon>Cerithioidea</taxon>
        <taxon>Batillariidae</taxon>
        <taxon>Batillaria</taxon>
    </lineage>
</organism>
<evidence type="ECO:0000313" key="1">
    <source>
        <dbReference type="EMBL" id="KAK7497820.1"/>
    </source>
</evidence>
<accession>A0ABD0LEM4</accession>
<comment type="caution">
    <text evidence="1">The sequence shown here is derived from an EMBL/GenBank/DDBJ whole genome shotgun (WGS) entry which is preliminary data.</text>
</comment>
<dbReference type="EMBL" id="JACVVK020000055">
    <property type="protein sequence ID" value="KAK7497820.1"/>
    <property type="molecule type" value="Genomic_DNA"/>
</dbReference>
<keyword evidence="2" id="KW-1185">Reference proteome</keyword>
<protein>
    <submittedName>
        <fullName evidence="1">Uncharacterized protein</fullName>
    </submittedName>
</protein>
<dbReference type="AlphaFoldDB" id="A0ABD0LEM4"/>
<gene>
    <name evidence="1" type="ORF">BaRGS_00010954</name>
</gene>
<reference evidence="1 2" key="1">
    <citation type="journal article" date="2023" name="Sci. Data">
        <title>Genome assembly of the Korean intertidal mud-creeper Batillaria attramentaria.</title>
        <authorList>
            <person name="Patra A.K."/>
            <person name="Ho P.T."/>
            <person name="Jun S."/>
            <person name="Lee S.J."/>
            <person name="Kim Y."/>
            <person name="Won Y.J."/>
        </authorList>
    </citation>
    <scope>NUCLEOTIDE SEQUENCE [LARGE SCALE GENOMIC DNA]</scope>
    <source>
        <strain evidence="1">Wonlab-2016</strain>
    </source>
</reference>
<sequence>MPSSQAWSLFVVMPSSQAWSLFVVMPSSQAWSLHVVPQLEAQHRVSAVLVPLFSLLVFLSGFQFSGVHLPGFSSSLSPGPVYSRKQSRERGCPLVDEKVTYSDERQGSWVERCERRT</sequence>